<reference evidence="2 3" key="1">
    <citation type="submission" date="2019-06" db="EMBL/GenBank/DDBJ databases">
        <authorList>
            <person name="Srinivasan S."/>
        </authorList>
    </citation>
    <scope>NUCLEOTIDE SEQUENCE [LARGE SCALE GENOMIC DNA]</scope>
    <source>
        <strain evidence="2 3">17J68-5</strain>
    </source>
</reference>
<dbReference type="KEGG" id="hyj:FHG12_10140"/>
<evidence type="ECO:0000313" key="3">
    <source>
        <dbReference type="Proteomes" id="UP000305398"/>
    </source>
</evidence>
<sequence>MLHVYLPAPFSDSAQQLQFEAVRAALAAEPNGPTSLLLGNLSLHAHAQLDAVVVRPHSITILVLEPRGGQLRITDFANGAWSLDNEPVRTKEQAVNPFQQFLNHKSHLTNYLQPLLETGAVNFNFITGMLLFGETVEFGPEVEPQMAAVPAASSFHLLANPARFTRLLAQVATPEIDLTEADLWQLLTDIAPAFEVPADIGLPTQHVAAADPESSGDFIRQKVSQLWRWLGAADLEEVDRSYSEDERSFAARSQEKAELEQLRASLQAELDEKLRAMEAREAERERSINQLREQLAQAPPVAPEAVVLQQQLSAEQQEKTAIEQAIQASKAESAVRNQALDSKIQRLESLLRRIQNAPAGSRYKSLSNKYLPLATKQLRAWWQVPRLRLAAGGLGLLVVVIWAIAARHDKPLKRFEQDGKWGFAAADGTPVIPARYASVSDFKGALAVVEKDHAFGFVDQKGNEVIPPRYDALNPYAEGYARARIGNLYTFIDEDGKEFNSYYYNALDFSEGHAAVLDRRGWFYISGNDETTAEPILFQEAYSFHEGLARVKLAGAYTFITEDYLDDPSEGTAPFGRYAHASDFADHRARVTQKGRTFFIDTHGKRID</sequence>
<dbReference type="AlphaFoldDB" id="A0A5B7ZZY9"/>
<evidence type="ECO:0000256" key="1">
    <source>
        <dbReference type="SAM" id="Coils"/>
    </source>
</evidence>
<organism evidence="2 3">
    <name type="scientific">Hymenobacter jejuensis</name>
    <dbReference type="NCBI Taxonomy" id="2502781"/>
    <lineage>
        <taxon>Bacteria</taxon>
        <taxon>Pseudomonadati</taxon>
        <taxon>Bacteroidota</taxon>
        <taxon>Cytophagia</taxon>
        <taxon>Cytophagales</taxon>
        <taxon>Hymenobacteraceae</taxon>
        <taxon>Hymenobacter</taxon>
    </lineage>
</organism>
<dbReference type="InterPro" id="IPR032774">
    <property type="entry name" value="WG_beta_rep"/>
</dbReference>
<dbReference type="OrthoDB" id="859044at2"/>
<evidence type="ECO:0008006" key="4">
    <source>
        <dbReference type="Google" id="ProtNLM"/>
    </source>
</evidence>
<name>A0A5B7ZZY9_9BACT</name>
<dbReference type="RefSeq" id="WP_139515623.1">
    <property type="nucleotide sequence ID" value="NZ_CP040896.1"/>
</dbReference>
<dbReference type="PANTHER" id="PTHR37841:SF1">
    <property type="entry name" value="DUF3298 DOMAIN-CONTAINING PROTEIN"/>
    <property type="match status" value="1"/>
</dbReference>
<feature type="coiled-coil region" evidence="1">
    <location>
        <begin position="249"/>
        <end position="357"/>
    </location>
</feature>
<dbReference type="EMBL" id="CP040896">
    <property type="protein sequence ID" value="QDA60447.1"/>
    <property type="molecule type" value="Genomic_DNA"/>
</dbReference>
<dbReference type="PANTHER" id="PTHR37841">
    <property type="entry name" value="GLR2918 PROTEIN"/>
    <property type="match status" value="1"/>
</dbReference>
<keyword evidence="1" id="KW-0175">Coiled coil</keyword>
<dbReference type="Proteomes" id="UP000305398">
    <property type="component" value="Chromosome"/>
</dbReference>
<gene>
    <name evidence="2" type="ORF">FHG12_10140</name>
</gene>
<accession>A0A5B7ZZY9</accession>
<evidence type="ECO:0000313" key="2">
    <source>
        <dbReference type="EMBL" id="QDA60447.1"/>
    </source>
</evidence>
<proteinExistence type="predicted"/>
<keyword evidence="3" id="KW-1185">Reference proteome</keyword>
<dbReference type="Pfam" id="PF14903">
    <property type="entry name" value="WG_beta_rep"/>
    <property type="match status" value="3"/>
</dbReference>
<protein>
    <recommendedName>
        <fullName evidence="4">WG repeat-containing protein</fullName>
    </recommendedName>
</protein>